<evidence type="ECO:0000313" key="2">
    <source>
        <dbReference type="EMBL" id="ACT19127.1"/>
    </source>
</evidence>
<feature type="signal peptide" evidence="1">
    <location>
        <begin position="1"/>
        <end position="17"/>
    </location>
</feature>
<sequence length="79" mass="8211">MSAKCIVILLLALACLAAAIATSPKSPDLRYLLDQGEDPPARQGLLLPSAAPTVDGRMKQSCSGGASINCHRKDDYAGL</sequence>
<gene>
    <name evidence="2" type="ordered locus">GM21_3099</name>
</gene>
<organism evidence="2">
    <name type="scientific">Geobacter sp. (strain M21)</name>
    <dbReference type="NCBI Taxonomy" id="443144"/>
    <lineage>
        <taxon>Bacteria</taxon>
        <taxon>Pseudomonadati</taxon>
        <taxon>Thermodesulfobacteriota</taxon>
        <taxon>Desulfuromonadia</taxon>
        <taxon>Geobacterales</taxon>
        <taxon>Geobacteraceae</taxon>
        <taxon>Geobacter</taxon>
    </lineage>
</organism>
<dbReference type="HOGENOM" id="CLU_2601073_0_0_7"/>
<protein>
    <submittedName>
        <fullName evidence="2">Uncharacterized protein</fullName>
    </submittedName>
</protein>
<feature type="chain" id="PRO_5002964493" evidence="1">
    <location>
        <begin position="18"/>
        <end position="79"/>
    </location>
</feature>
<name>C6E3D5_GEOSM</name>
<dbReference type="EMBL" id="CP001661">
    <property type="protein sequence ID" value="ACT19127.1"/>
    <property type="molecule type" value="Genomic_DNA"/>
</dbReference>
<evidence type="ECO:0000256" key="1">
    <source>
        <dbReference type="SAM" id="SignalP"/>
    </source>
</evidence>
<proteinExistence type="predicted"/>
<dbReference type="OrthoDB" id="9964705at2"/>
<dbReference type="KEGG" id="gem:GM21_3099"/>
<keyword evidence="1" id="KW-0732">Signal</keyword>
<dbReference type="AlphaFoldDB" id="C6E3D5"/>
<dbReference type="PROSITE" id="PS51257">
    <property type="entry name" value="PROKAR_LIPOPROTEIN"/>
    <property type="match status" value="1"/>
</dbReference>
<accession>C6E3D5</accession>
<reference evidence="2" key="1">
    <citation type="submission" date="2009-07" db="EMBL/GenBank/DDBJ databases">
        <title>Complete sequence of Geobacter sp. M21.</title>
        <authorList>
            <consortium name="US DOE Joint Genome Institute"/>
            <person name="Lucas S."/>
            <person name="Copeland A."/>
            <person name="Lapidus A."/>
            <person name="Glavina del Rio T."/>
            <person name="Dalin E."/>
            <person name="Tice H."/>
            <person name="Bruce D."/>
            <person name="Goodwin L."/>
            <person name="Pitluck S."/>
            <person name="Saunders E."/>
            <person name="Brettin T."/>
            <person name="Detter J.C."/>
            <person name="Han C."/>
            <person name="Larimer F."/>
            <person name="Land M."/>
            <person name="Hauser L."/>
            <person name="Kyrpides N."/>
            <person name="Ovchinnikova G."/>
            <person name="Lovley D."/>
        </authorList>
    </citation>
    <scope>NUCLEOTIDE SEQUENCE [LARGE SCALE GENOMIC DNA]</scope>
    <source>
        <strain evidence="2">M21</strain>
    </source>
</reference>